<keyword evidence="8" id="KW-0735">Signal-anchor</keyword>
<evidence type="ECO:0000256" key="15">
    <source>
        <dbReference type="ARBA" id="ARBA00074558"/>
    </source>
</evidence>
<feature type="domain" description="LEM" evidence="18">
    <location>
        <begin position="79"/>
        <end position="123"/>
    </location>
</feature>
<keyword evidence="11" id="KW-0472">Membrane</keyword>
<evidence type="ECO:0000259" key="18">
    <source>
        <dbReference type="PROSITE" id="PS50954"/>
    </source>
</evidence>
<feature type="region of interest" description="Disordered" evidence="17">
    <location>
        <begin position="509"/>
        <end position="538"/>
    </location>
</feature>
<dbReference type="Pfam" id="PF24567">
    <property type="entry name" value="ANKLE2_3rd"/>
    <property type="match status" value="1"/>
</dbReference>
<dbReference type="Proteomes" id="UP000582182">
    <property type="component" value="Unassembled WGS sequence"/>
</dbReference>
<proteinExistence type="inferred from homology"/>
<keyword evidence="10" id="KW-0040">ANK repeat</keyword>
<evidence type="ECO:0000256" key="7">
    <source>
        <dbReference type="ARBA" id="ARBA00022824"/>
    </source>
</evidence>
<dbReference type="FunFam" id="1.25.40.20:FF:000072">
    <property type="entry name" value="Ankyrin repeat and LEM domain containing 2"/>
    <property type="match status" value="1"/>
</dbReference>
<dbReference type="GO" id="GO:0005789">
    <property type="term" value="C:endoplasmic reticulum membrane"/>
    <property type="evidence" value="ECO:0007669"/>
    <property type="project" value="UniProtKB-SubCell"/>
</dbReference>
<keyword evidence="5" id="KW-0812">Transmembrane</keyword>
<dbReference type="PANTHER" id="PTHR12349">
    <property type="entry name" value="ANKYRIN REPEAT AND LEM DOMAIN-CONTAINING PROTEIN 2"/>
    <property type="match status" value="1"/>
</dbReference>
<accession>A0A7L3LTN0</accession>
<dbReference type="AlphaFoldDB" id="A0A7L3LTN0"/>
<dbReference type="GO" id="GO:0051301">
    <property type="term" value="P:cell division"/>
    <property type="evidence" value="ECO:0007669"/>
    <property type="project" value="UniProtKB-KW"/>
</dbReference>
<evidence type="ECO:0000256" key="12">
    <source>
        <dbReference type="ARBA" id="ARBA00023306"/>
    </source>
</evidence>
<dbReference type="GO" id="GO:0051721">
    <property type="term" value="F:protein phosphatase 2A binding"/>
    <property type="evidence" value="ECO:0007669"/>
    <property type="project" value="TreeGrafter"/>
</dbReference>
<dbReference type="SUPFAM" id="SSF48403">
    <property type="entry name" value="Ankyrin repeat"/>
    <property type="match status" value="1"/>
</dbReference>
<dbReference type="FunFam" id="1.10.720.40:FF:000001">
    <property type="entry name" value="LEM domain containing 2, isoform CRA_a"/>
    <property type="match status" value="1"/>
</dbReference>
<dbReference type="InterPro" id="IPR036770">
    <property type="entry name" value="Ankyrin_rpt-contain_sf"/>
</dbReference>
<dbReference type="Gene3D" id="1.25.40.20">
    <property type="entry name" value="Ankyrin repeat-containing domain"/>
    <property type="match status" value="1"/>
</dbReference>
<keyword evidence="12" id="KW-0131">Cell cycle</keyword>
<organism evidence="19 20">
    <name type="scientific">Turnix velox</name>
    <name type="common">Little buttonquail</name>
    <dbReference type="NCBI Taxonomy" id="2529409"/>
    <lineage>
        <taxon>Eukaryota</taxon>
        <taxon>Metazoa</taxon>
        <taxon>Chordata</taxon>
        <taxon>Craniata</taxon>
        <taxon>Vertebrata</taxon>
        <taxon>Euteleostomi</taxon>
        <taxon>Archelosauria</taxon>
        <taxon>Archosauria</taxon>
        <taxon>Dinosauria</taxon>
        <taxon>Saurischia</taxon>
        <taxon>Theropoda</taxon>
        <taxon>Coelurosauria</taxon>
        <taxon>Aves</taxon>
        <taxon>Neognathae</taxon>
        <taxon>Neoaves</taxon>
        <taxon>Charadriiformes</taxon>
        <taxon>Turnicidae</taxon>
        <taxon>Turnix</taxon>
    </lineage>
</organism>
<evidence type="ECO:0000256" key="5">
    <source>
        <dbReference type="ARBA" id="ARBA00022692"/>
    </source>
</evidence>
<dbReference type="Gene3D" id="1.10.720.40">
    <property type="match status" value="1"/>
</dbReference>
<feature type="non-terminal residue" evidence="19">
    <location>
        <position position="994"/>
    </location>
</feature>
<dbReference type="InterPro" id="IPR003887">
    <property type="entry name" value="LEM_dom"/>
</dbReference>
<keyword evidence="3" id="KW-0597">Phosphoprotein</keyword>
<feature type="compositionally biased region" description="Polar residues" evidence="17">
    <location>
        <begin position="637"/>
        <end position="646"/>
    </location>
</feature>
<keyword evidence="7" id="KW-0256">Endoplasmic reticulum</keyword>
<comment type="subcellular location">
    <subcellularLocation>
        <location evidence="1">Endoplasmic reticulum membrane</location>
        <topology evidence="1">Single-pass type III membrane protein</topology>
    </subcellularLocation>
</comment>
<evidence type="ECO:0000256" key="14">
    <source>
        <dbReference type="ARBA" id="ARBA00063367"/>
    </source>
</evidence>
<name>A0A7L3LTN0_9CHAR</name>
<dbReference type="SUPFAM" id="SSF63451">
    <property type="entry name" value="LEM domain"/>
    <property type="match status" value="1"/>
</dbReference>
<feature type="region of interest" description="Disordered" evidence="17">
    <location>
        <begin position="41"/>
        <end position="70"/>
    </location>
</feature>
<evidence type="ECO:0000256" key="16">
    <source>
        <dbReference type="ARBA" id="ARBA00081980"/>
    </source>
</evidence>
<keyword evidence="9" id="KW-1133">Transmembrane helix</keyword>
<evidence type="ECO:0000256" key="1">
    <source>
        <dbReference type="ARBA" id="ARBA00004643"/>
    </source>
</evidence>
<comment type="caution">
    <text evidence="19">The sequence shown here is derived from an EMBL/GenBank/DDBJ whole genome shotgun (WGS) entry which is preliminary data.</text>
</comment>
<feature type="region of interest" description="Disordered" evidence="17">
    <location>
        <begin position="632"/>
        <end position="652"/>
    </location>
</feature>
<evidence type="ECO:0000313" key="19">
    <source>
        <dbReference type="EMBL" id="NXU57627.1"/>
    </source>
</evidence>
<gene>
    <name evidence="19" type="primary">Ankle2</name>
    <name evidence="19" type="ORF">TURVEL_R03357</name>
</gene>
<dbReference type="Pfam" id="PF12796">
    <property type="entry name" value="Ank_2"/>
    <property type="match status" value="1"/>
</dbReference>
<evidence type="ECO:0000256" key="4">
    <source>
        <dbReference type="ARBA" id="ARBA00022618"/>
    </source>
</evidence>
<evidence type="ECO:0000256" key="6">
    <source>
        <dbReference type="ARBA" id="ARBA00022776"/>
    </source>
</evidence>
<evidence type="ECO:0000256" key="10">
    <source>
        <dbReference type="ARBA" id="ARBA00023043"/>
    </source>
</evidence>
<evidence type="ECO:0000256" key="17">
    <source>
        <dbReference type="SAM" id="MobiDB-lite"/>
    </source>
</evidence>
<dbReference type="SMART" id="SM00540">
    <property type="entry name" value="LEM"/>
    <property type="match status" value="1"/>
</dbReference>
<keyword evidence="4" id="KW-0132">Cell division</keyword>
<feature type="region of interest" description="Disordered" evidence="17">
    <location>
        <begin position="131"/>
        <end position="151"/>
    </location>
</feature>
<evidence type="ECO:0000256" key="13">
    <source>
        <dbReference type="ARBA" id="ARBA00056222"/>
    </source>
</evidence>
<comment type="similarity">
    <text evidence="2">Belongs to the ANKLE2 family.</text>
</comment>
<reference evidence="19 20" key="1">
    <citation type="submission" date="2019-09" db="EMBL/GenBank/DDBJ databases">
        <title>Bird 10,000 Genomes (B10K) Project - Family phase.</title>
        <authorList>
            <person name="Zhang G."/>
        </authorList>
    </citation>
    <scope>NUCLEOTIDE SEQUENCE [LARGE SCALE GENOMIC DNA]</scope>
    <source>
        <strain evidence="19">B10K-DU-029-46</strain>
    </source>
</reference>
<dbReference type="InterPro" id="IPR035006">
    <property type="entry name" value="LEM_ANKL2"/>
</dbReference>
<dbReference type="InterPro" id="IPR002110">
    <property type="entry name" value="Ankyrin_rpt"/>
</dbReference>
<dbReference type="GO" id="GO:0031468">
    <property type="term" value="P:nuclear membrane reassembly"/>
    <property type="evidence" value="ECO:0007669"/>
    <property type="project" value="UniProtKB-ARBA"/>
</dbReference>
<dbReference type="PANTHER" id="PTHR12349:SF4">
    <property type="entry name" value="ANKYRIN REPEAT AND LEM DOMAIN-CONTAINING PROTEIN 2"/>
    <property type="match status" value="1"/>
</dbReference>
<evidence type="ECO:0000256" key="11">
    <source>
        <dbReference type="ARBA" id="ARBA00023136"/>
    </source>
</evidence>
<dbReference type="SMART" id="SM00248">
    <property type="entry name" value="ANK"/>
    <property type="match status" value="2"/>
</dbReference>
<dbReference type="EMBL" id="VZTY01029677">
    <property type="protein sequence ID" value="NXU57627.1"/>
    <property type="molecule type" value="Genomic_DNA"/>
</dbReference>
<dbReference type="InterPro" id="IPR011015">
    <property type="entry name" value="LEM/LEM-like_dom_sf"/>
</dbReference>
<feature type="compositionally biased region" description="Polar residues" evidence="17">
    <location>
        <begin position="945"/>
        <end position="965"/>
    </location>
</feature>
<comment type="subunit">
    <text evidence="14">Interacts with BAF/BANF1. Interacts with protein phosphatase 2A (PP2A) components PPP2C (PPP2CA or PPP2CB) and PPP2R1A.</text>
</comment>
<feature type="region of interest" description="Disordered" evidence="17">
    <location>
        <begin position="930"/>
        <end position="994"/>
    </location>
</feature>
<evidence type="ECO:0000256" key="8">
    <source>
        <dbReference type="ARBA" id="ARBA00022968"/>
    </source>
</evidence>
<feature type="non-terminal residue" evidence="19">
    <location>
        <position position="1"/>
    </location>
</feature>
<keyword evidence="6" id="KW-0498">Mitosis</keyword>
<sequence length="994" mass="109861">WGSFWDRWPGWELLAACAVIGAVGWLLRLLERRSGGRGAPTAAAAISSPVSHSSPAPLSAGSRRCSGSRPGEITMDAILSRLKQLTPDELREEIVRVGLKCGPITSTTRFIFEKKLAQALLEQQGALEEKGSALSEEAGGNVPSESSQAEAQKAASVNHNGHGSISEEVDFGYCVGVNPPEEDAVMHVNCSAPVCGIRCVDSQTGTQTPSRDPPLFYGVCPVYDDILARNERIHVYEDKKEALQAVKMIKGSRFKAFSNREDAEKFAKGICDYFPSPSKSSLCLSPVKMGSFNRVGSTSVLIDGLCSPETESANKERANSYKSPRTQDLTAKLRKAVEKGDTTTFSELIWSNPRYLIGSGDNPTVVQEGCRYNVMHVAAKENQPAICQLLLDTLENPEFMRLMYPDDNDIMLKNRIQYIVDLYLNTPDKMGFDTPLHFACKFGNLDVVNVLTSHPAIVKNPRNKYDQTPAEVVCERSKNKSSELKEKLREYLKGQYYVPLLRAEDNSSAPVIGAPWSPDQTDDGPQRASSKYPGSPKDPVLSIRAFAGPMSPSKAEEFRKLWKTPPRERAGFFHNVRKSDLERGLERVGRELAHELGFPWVEYWEFLGCFVDLSSQEGLRKLEEYLSHREMSEKAQQETGENETCNSYKPPYPSGKSKKSCNSVSVGAFLDEDDDDMSLEEIKNRQNAARNISQPLVSKEPSIDALGNVECDILSMEHTVSIIETADHPRHYEKAASSSKNGFCNPVSNERLTGDRKHLHDGEKCFVSSVSNLMSEFQSLSFQEQEVAENASKITGKTENERILGEGTSQMRISKDHLDKTYYALSLASSSESGETKLRTEHKIPLEKKRLSMESGIQTNEAQQRQQLSSQKSLLKNSLTNDESKKLFLLGEQPSKLDSDVLVAIEAVEIDPQKYPVTYRWKHAVQSYTSSDRQSWPSPLKARIKSQSVAGGLSNASGCSNSGRNSPLPGSPGKYINTSSFSPEPGSPGRYSPA</sequence>
<protein>
    <recommendedName>
        <fullName evidence="15">Ankyrin repeat and LEM domain-containing protein 2</fullName>
    </recommendedName>
    <alternativeName>
        <fullName evidence="16">LEM domain-containing protein 4</fullName>
    </alternativeName>
</protein>
<evidence type="ECO:0000256" key="9">
    <source>
        <dbReference type="ARBA" id="ARBA00022989"/>
    </source>
</evidence>
<dbReference type="Pfam" id="PF03020">
    <property type="entry name" value="LEM"/>
    <property type="match status" value="1"/>
</dbReference>
<evidence type="ECO:0000313" key="20">
    <source>
        <dbReference type="Proteomes" id="UP000582182"/>
    </source>
</evidence>
<evidence type="ECO:0000256" key="2">
    <source>
        <dbReference type="ARBA" id="ARBA00007597"/>
    </source>
</evidence>
<dbReference type="OrthoDB" id="7446186at2759"/>
<keyword evidence="20" id="KW-1185">Reference proteome</keyword>
<dbReference type="GO" id="GO:0007399">
    <property type="term" value="P:nervous system development"/>
    <property type="evidence" value="ECO:0007669"/>
    <property type="project" value="UniProtKB-ARBA"/>
</dbReference>
<dbReference type="PROSITE" id="PS50954">
    <property type="entry name" value="LEM"/>
    <property type="match status" value="1"/>
</dbReference>
<comment type="function">
    <text evidence="13">Involved in mitotic nuclear envelope reassembly by promoting dephosphorylation of BAF/BANF1 during mitotic exit. Coordinates the control of BAF/BANF1 dephosphorylation by inhibiting VRK1 kinase and promoting dephosphorylation of BAF/BANF1 by protein phosphatase 2A (PP2A), thereby facilitating nuclear envelope assembly. May regulate nuclear localization of VRK1 in non-dividing cells. It is unclear whether it acts as a real PP2A regulatory subunit or whether it is involved in recruitment of the PP2A complex. Involved in brain development.</text>
</comment>
<dbReference type="InterPro" id="IPR056237">
    <property type="entry name" value="ANKLE2_3rd"/>
</dbReference>
<dbReference type="CDD" id="cd12944">
    <property type="entry name" value="LEM_ANKL2"/>
    <property type="match status" value="1"/>
</dbReference>
<evidence type="ECO:0000256" key="3">
    <source>
        <dbReference type="ARBA" id="ARBA00022553"/>
    </source>
</evidence>